<feature type="compositionally biased region" description="Gly residues" evidence="1">
    <location>
        <begin position="1181"/>
        <end position="1190"/>
    </location>
</feature>
<dbReference type="SUPFAM" id="SSF49313">
    <property type="entry name" value="Cadherin-like"/>
    <property type="match status" value="3"/>
</dbReference>
<feature type="chain" id="PRO_5015394616" description="Dystroglycan-type cadherin-like domain-containing protein" evidence="3">
    <location>
        <begin position="31"/>
        <end position="1242"/>
    </location>
</feature>
<evidence type="ECO:0000256" key="3">
    <source>
        <dbReference type="SAM" id="SignalP"/>
    </source>
</evidence>
<feature type="compositionally biased region" description="Low complexity" evidence="1">
    <location>
        <begin position="934"/>
        <end position="957"/>
    </location>
</feature>
<dbReference type="OrthoDB" id="41532at2759"/>
<feature type="transmembrane region" description="Helical" evidence="2">
    <location>
        <begin position="480"/>
        <end position="504"/>
    </location>
</feature>
<dbReference type="Pfam" id="PF05345">
    <property type="entry name" value="He_PIG"/>
    <property type="match status" value="3"/>
</dbReference>
<feature type="region of interest" description="Disordered" evidence="1">
    <location>
        <begin position="836"/>
        <end position="1107"/>
    </location>
</feature>
<name>A0A2T3A1B6_9PEZI</name>
<evidence type="ECO:0000313" key="5">
    <source>
        <dbReference type="EMBL" id="PSR80941.1"/>
    </source>
</evidence>
<dbReference type="InterPro" id="IPR015919">
    <property type="entry name" value="Cadherin-like_sf"/>
</dbReference>
<feature type="compositionally biased region" description="Polar residues" evidence="1">
    <location>
        <begin position="752"/>
        <end position="763"/>
    </location>
</feature>
<feature type="region of interest" description="Disordered" evidence="1">
    <location>
        <begin position="510"/>
        <end position="580"/>
    </location>
</feature>
<proteinExistence type="predicted"/>
<dbReference type="GO" id="GO:0016020">
    <property type="term" value="C:membrane"/>
    <property type="evidence" value="ECO:0007669"/>
    <property type="project" value="InterPro"/>
</dbReference>
<dbReference type="Gene3D" id="2.60.40.10">
    <property type="entry name" value="Immunoglobulins"/>
    <property type="match status" value="3"/>
</dbReference>
<accession>A0A2T3A1B6</accession>
<keyword evidence="2" id="KW-1133">Transmembrane helix</keyword>
<dbReference type="SMART" id="SM00736">
    <property type="entry name" value="CADG"/>
    <property type="match status" value="2"/>
</dbReference>
<dbReference type="InParanoid" id="A0A2T3A1B6"/>
<sequence>MLAVGRFPRLCRLGHLFLLGIVQLAFVVDAVPTLSFPINSQVPPVARIGQLFSFDFALDTFTSPVSSLSYSLVEAPSWLSLDSANRRLYGTPQDGDIASETVVGVPIGLVASDATGWAWDNATLVVSRNPGPQVQVPISEQIQAFGNYSEPASVLLSPDAEFRFDFAIDTFADAQTPVLNYYTVMSNNSPLPAWLSFNPSNLEFAGTTPPFGSLVEPPQTFHVKLIASDVTGFSAVSVDFSIVVSTHSLTTSDPYITLNATAGNLLVYDGLAKDIDLDGSPVDPTQLSVTTQALPSWLTFDRASWNISGTVPADAQSAVFAVTVTDVHQDVLNVTFSVEVTNQDSFFQSALPSLNVIPGGTLFFNLSEYLKDPTSLDVSTDIEPAVAWLSWHPDILTLAGDVPVSSPESMINVTFTVQPKGYATVKRAGTSQSQQLIIDIQPAPTFTSSAITALPTASQPVASSTSTSTSKSSKSKGPNWTIVAIVICVVAAFALIACITFCICSKKNKRQSQRSDTDSNTNSAPLPENLIYTPGVEVGPPNHPGGSTLSEKDKAKPRKPSNLRSELSPSPAPGVPSLADVYSNEHTSDMSMPPGRLRSWYDSLRRFRVAHLQRADANPRASLTFLSDDESAHHDLEPEYSHPSVGTFRKHSQGPFFRNNVELGMPTPPNHDGSLQRTLDRPLEGSPGKGKNIAFLPTPETSSGGLNMKDSPFSDMIHGQTTTPSLDQKDPFNPKPAPKSSPAHLVDEFRSGSGTTGPSSFYPASSRRLRPVPDFQLRTQPALRPSNSHKSMGSNSSIDSMRGRTKRLAAKASAQAKGAMSLATIAMKPQTRRTLARFGKKPSMHVRSKKVQRGTLDSSDDDYYYHHRPGQFNAGTYDEPEDDDEGDMFTESGRHASAQRGDSQTPSMLVIPSGSSRSGGRSGIGAFLSPRLWPQPASRAQSSAAPQTSPTSPPDSTMLHSERNYWRKNQLPGSASASSGGSRHSVRRFAQRFHHGPIRRRPVGSAPASSAHPSKVPPIPPPPPPPVPPPPPPPPPALVGTARSSPGDHTLSTPLQHTPLDVGSDASPPSGLGITTVYDSGINTSPFQPSVDEDHNGSWVTSQDDSSELRLSMMATRSARSLASRYAQDGSVLGSRSAQSVRRPGTAGTGSLGPNWVMYEEADESRGASAGASSGWQAHSGGSGSGGAVVGSGDSEADMKDDPSLSKPSVGEGVGLQHGLSGSGQSELSRQSEASSHVRAFV</sequence>
<dbReference type="Proteomes" id="UP000241462">
    <property type="component" value="Unassembled WGS sequence"/>
</dbReference>
<feature type="region of interest" description="Disordered" evidence="1">
    <location>
        <begin position="457"/>
        <end position="476"/>
    </location>
</feature>
<dbReference type="InterPro" id="IPR006644">
    <property type="entry name" value="Cadg"/>
</dbReference>
<evidence type="ECO:0000256" key="1">
    <source>
        <dbReference type="SAM" id="MobiDB-lite"/>
    </source>
</evidence>
<feature type="region of interest" description="Disordered" evidence="1">
    <location>
        <begin position="1120"/>
        <end position="1242"/>
    </location>
</feature>
<feature type="compositionally biased region" description="Low complexity" evidence="1">
    <location>
        <begin position="1215"/>
        <end position="1232"/>
    </location>
</feature>
<feature type="compositionally biased region" description="Acidic residues" evidence="1">
    <location>
        <begin position="878"/>
        <end position="888"/>
    </location>
</feature>
<gene>
    <name evidence="5" type="ORF">BD289DRAFT_51482</name>
</gene>
<keyword evidence="2" id="KW-0812">Transmembrane</keyword>
<protein>
    <recommendedName>
        <fullName evidence="4">Dystroglycan-type cadherin-like domain-containing protein</fullName>
    </recommendedName>
</protein>
<organism evidence="5 6">
    <name type="scientific">Coniella lustricola</name>
    <dbReference type="NCBI Taxonomy" id="2025994"/>
    <lineage>
        <taxon>Eukaryota</taxon>
        <taxon>Fungi</taxon>
        <taxon>Dikarya</taxon>
        <taxon>Ascomycota</taxon>
        <taxon>Pezizomycotina</taxon>
        <taxon>Sordariomycetes</taxon>
        <taxon>Sordariomycetidae</taxon>
        <taxon>Diaporthales</taxon>
        <taxon>Schizoparmaceae</taxon>
        <taxon>Coniella</taxon>
    </lineage>
</organism>
<feature type="signal peptide" evidence="3">
    <location>
        <begin position="1"/>
        <end position="30"/>
    </location>
</feature>
<feature type="compositionally biased region" description="Pro residues" evidence="1">
    <location>
        <begin position="1015"/>
        <end position="1037"/>
    </location>
</feature>
<keyword evidence="3" id="KW-0732">Signal</keyword>
<feature type="domain" description="Dystroglycan-type cadherin-like" evidence="4">
    <location>
        <begin position="146"/>
        <end position="251"/>
    </location>
</feature>
<keyword evidence="6" id="KW-1185">Reference proteome</keyword>
<feature type="compositionally biased region" description="Basic residues" evidence="1">
    <location>
        <begin position="836"/>
        <end position="852"/>
    </location>
</feature>
<evidence type="ECO:0000256" key="2">
    <source>
        <dbReference type="SAM" id="Phobius"/>
    </source>
</evidence>
<dbReference type="EMBL" id="KZ678514">
    <property type="protein sequence ID" value="PSR80941.1"/>
    <property type="molecule type" value="Genomic_DNA"/>
</dbReference>
<dbReference type="AlphaFoldDB" id="A0A2T3A1B6"/>
<evidence type="ECO:0000313" key="6">
    <source>
        <dbReference type="Proteomes" id="UP000241462"/>
    </source>
</evidence>
<feature type="compositionally biased region" description="Basic residues" evidence="1">
    <location>
        <begin position="984"/>
        <end position="1002"/>
    </location>
</feature>
<reference evidence="5 6" key="1">
    <citation type="journal article" date="2018" name="Mycol. Prog.">
        <title>Coniella lustricola, a new species from submerged detritus.</title>
        <authorList>
            <person name="Raudabaugh D.B."/>
            <person name="Iturriaga T."/>
            <person name="Carver A."/>
            <person name="Mondo S."/>
            <person name="Pangilinan J."/>
            <person name="Lipzen A."/>
            <person name="He G."/>
            <person name="Amirebrahimi M."/>
            <person name="Grigoriev I.V."/>
            <person name="Miller A.N."/>
        </authorList>
    </citation>
    <scope>NUCLEOTIDE SEQUENCE [LARGE SCALE GENOMIC DNA]</scope>
    <source>
        <strain evidence="5 6">B22-T-1</strain>
    </source>
</reference>
<feature type="region of interest" description="Disordered" evidence="1">
    <location>
        <begin position="663"/>
        <end position="804"/>
    </location>
</feature>
<dbReference type="GO" id="GO:0005509">
    <property type="term" value="F:calcium ion binding"/>
    <property type="evidence" value="ECO:0007669"/>
    <property type="project" value="InterPro"/>
</dbReference>
<feature type="compositionally biased region" description="Low complexity" evidence="1">
    <location>
        <begin position="973"/>
        <end position="982"/>
    </location>
</feature>
<feature type="compositionally biased region" description="Low complexity" evidence="1">
    <location>
        <begin position="1167"/>
        <end position="1180"/>
    </location>
</feature>
<feature type="compositionally biased region" description="Polar residues" evidence="1">
    <location>
        <begin position="1077"/>
        <end position="1088"/>
    </location>
</feature>
<feature type="domain" description="Dystroglycan-type cadherin-like" evidence="4">
    <location>
        <begin position="33"/>
        <end position="132"/>
    </location>
</feature>
<evidence type="ECO:0000259" key="4">
    <source>
        <dbReference type="SMART" id="SM00736"/>
    </source>
</evidence>
<keyword evidence="2" id="KW-0472">Membrane</keyword>
<feature type="compositionally biased region" description="Low complexity" evidence="1">
    <location>
        <begin position="786"/>
        <end position="797"/>
    </location>
</feature>
<dbReference type="InterPro" id="IPR013783">
    <property type="entry name" value="Ig-like_fold"/>
</dbReference>
<dbReference type="STRING" id="2025994.A0A2T3A1B6"/>
<feature type="compositionally biased region" description="Low complexity" evidence="1">
    <location>
        <begin position="463"/>
        <end position="476"/>
    </location>
</feature>